<protein>
    <submittedName>
        <fullName evidence="1">Uncharacterized protein</fullName>
    </submittedName>
</protein>
<evidence type="ECO:0000313" key="1">
    <source>
        <dbReference type="EMBL" id="XAM42064.1"/>
    </source>
</evidence>
<organism evidence="1 2">
    <name type="scientific">Terrisporobacter petrolearius</name>
    <dbReference type="NCBI Taxonomy" id="1460447"/>
    <lineage>
        <taxon>Bacteria</taxon>
        <taxon>Bacillati</taxon>
        <taxon>Bacillota</taxon>
        <taxon>Clostridia</taxon>
        <taxon>Peptostreptococcales</taxon>
        <taxon>Peptostreptococcaceae</taxon>
        <taxon>Terrisporobacter</taxon>
    </lineage>
</organism>
<dbReference type="Proteomes" id="UP001477947">
    <property type="component" value="Chromosome"/>
</dbReference>
<reference evidence="1 2" key="1">
    <citation type="submission" date="2024-04" db="EMBL/GenBank/DDBJ databases">
        <title>Isolation and characterization of novel acetogenic strains of the genera Terrisporobacter and Acetoanaerobium.</title>
        <authorList>
            <person name="Boeer T."/>
            <person name="Schueler M.A."/>
            <person name="Lueschen A."/>
            <person name="Eysell L."/>
            <person name="Droege J."/>
            <person name="Heinemann M."/>
            <person name="Engelhardt L."/>
            <person name="Basen M."/>
            <person name="Daniel R."/>
        </authorList>
    </citation>
    <scope>NUCLEOTIDE SEQUENCE [LARGE SCALE GENOMIC DNA]</scope>
    <source>
        <strain evidence="1 2">ELB</strain>
    </source>
</reference>
<sequence length="77" mass="9437">MIIKKYPMPKEPNIGEKCVQKRFAILPKKIQENNVITIIFFQSYYKFYEYCEMWIRPEGKVRYKGKDWKLIKESVIK</sequence>
<accession>A0ABZ3FF75</accession>
<evidence type="ECO:0000313" key="2">
    <source>
        <dbReference type="Proteomes" id="UP001477947"/>
    </source>
</evidence>
<name>A0ABZ3FF75_9FIRM</name>
<keyword evidence="2" id="KW-1185">Reference proteome</keyword>
<gene>
    <name evidence="1" type="ORF">TPELB_23770</name>
</gene>
<proteinExistence type="predicted"/>
<dbReference type="EMBL" id="CP154622">
    <property type="protein sequence ID" value="XAM42064.1"/>
    <property type="molecule type" value="Genomic_DNA"/>
</dbReference>
<dbReference type="RefSeq" id="WP_343337327.1">
    <property type="nucleotide sequence ID" value="NZ_CP154622.1"/>
</dbReference>